<accession>A0A1H4P5H4</accession>
<proteinExistence type="predicted"/>
<dbReference type="SMART" id="SM00060">
    <property type="entry name" value="FN3"/>
    <property type="match status" value="2"/>
</dbReference>
<protein>
    <recommendedName>
        <fullName evidence="1">Fibronectin type-III domain-containing protein</fullName>
    </recommendedName>
</protein>
<sequence length="380" mass="38734">MNASGKSGLTRYGILPLVVPILLTGCASEGPLRPPTLRLPAVVRALSAQRSGPGVDLAWTNPTRTTDGVSLTGKHGAGKLAAEICRAESFAANGNCSPIAKIPVEAGTHTSFRDALPTDLMAGPDRALRYRVRVLNGMGKGAAYAEILTAAGEAPAAMRGLTASPVAAGVALRWQPGATAQDRTLLHVTRGDAPVVAFRNSATPTTLPPDVAKPSETKPPATTLMAVEPGPHDPGGAVDTGGRAGVTQTYTVYRSRPAHIGGLDLAINGESASVTVAASALAPPPAPPTGLEAVANTLGSPSIDLVWQANTEPGVGGYLVFRADAAGTPTQLTASPVRGFSYTDATAQPGTDYRYSVAAVSTDGRAGEHSREIHASIPQP</sequence>
<dbReference type="Proteomes" id="UP000182409">
    <property type="component" value="Unassembled WGS sequence"/>
</dbReference>
<dbReference type="CDD" id="cd00063">
    <property type="entry name" value="FN3"/>
    <property type="match status" value="1"/>
</dbReference>
<dbReference type="AlphaFoldDB" id="A0A1H4P5H4"/>
<dbReference type="InterPro" id="IPR036116">
    <property type="entry name" value="FN3_sf"/>
</dbReference>
<dbReference type="InterPro" id="IPR003961">
    <property type="entry name" value="FN3_dom"/>
</dbReference>
<dbReference type="EMBL" id="FNSD01000001">
    <property type="protein sequence ID" value="SEC02731.1"/>
    <property type="molecule type" value="Genomic_DNA"/>
</dbReference>
<dbReference type="OrthoDB" id="116812at2"/>
<reference evidence="2 3" key="1">
    <citation type="submission" date="2016-10" db="EMBL/GenBank/DDBJ databases">
        <authorList>
            <person name="de Groot N.N."/>
        </authorList>
    </citation>
    <scope>NUCLEOTIDE SEQUENCE [LARGE SCALE GENOMIC DNA]</scope>
    <source>
        <strain evidence="2 3">AB35.6</strain>
    </source>
</reference>
<evidence type="ECO:0000259" key="1">
    <source>
        <dbReference type="PROSITE" id="PS50853"/>
    </source>
</evidence>
<dbReference type="Gene3D" id="2.60.40.10">
    <property type="entry name" value="Immunoglobulins"/>
    <property type="match status" value="1"/>
</dbReference>
<organism evidence="2 3">
    <name type="scientific">Terriglobus roseus</name>
    <dbReference type="NCBI Taxonomy" id="392734"/>
    <lineage>
        <taxon>Bacteria</taxon>
        <taxon>Pseudomonadati</taxon>
        <taxon>Acidobacteriota</taxon>
        <taxon>Terriglobia</taxon>
        <taxon>Terriglobales</taxon>
        <taxon>Acidobacteriaceae</taxon>
        <taxon>Terriglobus</taxon>
    </lineage>
</organism>
<name>A0A1H4P5H4_9BACT</name>
<evidence type="ECO:0000313" key="3">
    <source>
        <dbReference type="Proteomes" id="UP000182409"/>
    </source>
</evidence>
<dbReference type="InterPro" id="IPR013783">
    <property type="entry name" value="Ig-like_fold"/>
</dbReference>
<feature type="domain" description="Fibronectin type-III" evidence="1">
    <location>
        <begin position="287"/>
        <end position="380"/>
    </location>
</feature>
<dbReference type="PROSITE" id="PS51257">
    <property type="entry name" value="PROKAR_LIPOPROTEIN"/>
    <property type="match status" value="1"/>
</dbReference>
<dbReference type="RefSeq" id="WP_074654321.1">
    <property type="nucleotide sequence ID" value="NZ_FNSD01000001.1"/>
</dbReference>
<dbReference type="SUPFAM" id="SSF49265">
    <property type="entry name" value="Fibronectin type III"/>
    <property type="match status" value="1"/>
</dbReference>
<gene>
    <name evidence="2" type="ORF">SAMN05443244_2460</name>
</gene>
<evidence type="ECO:0000313" key="2">
    <source>
        <dbReference type="EMBL" id="SEC02731.1"/>
    </source>
</evidence>
<dbReference type="PROSITE" id="PS50853">
    <property type="entry name" value="FN3"/>
    <property type="match status" value="1"/>
</dbReference>